<dbReference type="GO" id="GO:0044780">
    <property type="term" value="P:bacterial-type flagellum assembly"/>
    <property type="evidence" value="ECO:0007669"/>
    <property type="project" value="InterPro"/>
</dbReference>
<dbReference type="AlphaFoldDB" id="A0A6F8T702"/>
<gene>
    <name evidence="4" type="ORF">TUM19329_22980</name>
</gene>
<evidence type="ECO:0000256" key="1">
    <source>
        <dbReference type="ARBA" id="ARBA00002397"/>
    </source>
</evidence>
<reference evidence="4" key="1">
    <citation type="journal article" date="2020" name="Microbiol. Resour. Announc.">
        <title>Complete Genome Sequence of Novel Psychrotolerant Legionella Strain TUM19329, Isolated from Antarctic Lake Sediment.</title>
        <authorList>
            <person name="Shimada S."/>
            <person name="Nakai R."/>
            <person name="Aoki K."/>
            <person name="Shimoeda N."/>
            <person name="Ohno G."/>
            <person name="Miyazaki Y."/>
            <person name="Kudoh S."/>
            <person name="Imura S."/>
            <person name="Watanabe K."/>
            <person name="Ishii Y."/>
            <person name="Tateda K."/>
        </authorList>
    </citation>
    <scope>NUCLEOTIDE SEQUENCE [LARGE SCALE GENOMIC DNA]</scope>
    <source>
        <strain evidence="4">TUM19329</strain>
    </source>
</reference>
<keyword evidence="3" id="KW-1005">Bacterial flagellum biogenesis</keyword>
<evidence type="ECO:0000256" key="2">
    <source>
        <dbReference type="ARBA" id="ARBA00007703"/>
    </source>
</evidence>
<name>A0A6F8T702_9GAMM</name>
<dbReference type="InterPro" id="IPR007809">
    <property type="entry name" value="FlgN-like"/>
</dbReference>
<evidence type="ECO:0000256" key="3">
    <source>
        <dbReference type="ARBA" id="ARBA00022795"/>
    </source>
</evidence>
<dbReference type="RefSeq" id="WP_173237408.1">
    <property type="nucleotide sequence ID" value="NZ_AP022839.1"/>
</dbReference>
<comment type="function">
    <text evidence="1">Required for the efficient initiation of filament assembly.</text>
</comment>
<evidence type="ECO:0000313" key="4">
    <source>
        <dbReference type="EMBL" id="BCA95937.1"/>
    </source>
</evidence>
<dbReference type="EMBL" id="AP022839">
    <property type="protein sequence ID" value="BCA95937.1"/>
    <property type="molecule type" value="Genomic_DNA"/>
</dbReference>
<dbReference type="InterPro" id="IPR036679">
    <property type="entry name" value="FlgN-like_sf"/>
</dbReference>
<keyword evidence="4" id="KW-0282">Flagellum</keyword>
<keyword evidence="5" id="KW-1185">Reference proteome</keyword>
<keyword evidence="4" id="KW-0969">Cilium</keyword>
<sequence length="160" mass="17906">MNNNIKTLASHLEQEINWVENLNILLSEEKTILATRQFDSLEELANKKQLLSDKIEESAKQRVDLISNSNNDASLSLKEFLINCSSEEADRLTKLNHKLAELLTTCRELNNVNGQVIVTNIHTRQEIVNALSGNKVNGVSVYTATGNLKSSPDNNHHQEA</sequence>
<proteinExistence type="inferred from homology"/>
<comment type="similarity">
    <text evidence="2">Belongs to the FlgN family.</text>
</comment>
<protein>
    <submittedName>
        <fullName evidence="4">Flagellar biosynthesis protein</fullName>
    </submittedName>
</protein>
<dbReference type="SUPFAM" id="SSF140566">
    <property type="entry name" value="FlgN-like"/>
    <property type="match status" value="1"/>
</dbReference>
<dbReference type="Gene3D" id="1.20.58.300">
    <property type="entry name" value="FlgN-like"/>
    <property type="match status" value="1"/>
</dbReference>
<organism evidence="4 5">
    <name type="scientific">Legionella antarctica</name>
    <dbReference type="NCBI Taxonomy" id="2708020"/>
    <lineage>
        <taxon>Bacteria</taxon>
        <taxon>Pseudomonadati</taxon>
        <taxon>Pseudomonadota</taxon>
        <taxon>Gammaproteobacteria</taxon>
        <taxon>Legionellales</taxon>
        <taxon>Legionellaceae</taxon>
        <taxon>Legionella</taxon>
    </lineage>
</organism>
<accession>A0A6F8T702</accession>
<dbReference type="KEGG" id="lant:TUM19329_22980"/>
<dbReference type="Proteomes" id="UP000502894">
    <property type="component" value="Chromosome"/>
</dbReference>
<evidence type="ECO:0000313" key="5">
    <source>
        <dbReference type="Proteomes" id="UP000502894"/>
    </source>
</evidence>
<keyword evidence="4" id="KW-0966">Cell projection</keyword>
<dbReference type="Pfam" id="PF05130">
    <property type="entry name" value="FlgN"/>
    <property type="match status" value="1"/>
</dbReference>